<protein>
    <submittedName>
        <fullName evidence="2">Uncharacterized protein</fullName>
    </submittedName>
</protein>
<evidence type="ECO:0000313" key="3">
    <source>
        <dbReference type="EMBL" id="CAF5223203.1"/>
    </source>
</evidence>
<reference evidence="2" key="1">
    <citation type="submission" date="2021-02" db="EMBL/GenBank/DDBJ databases">
        <authorList>
            <person name="Nowell W R."/>
        </authorList>
    </citation>
    <scope>NUCLEOTIDE SEQUENCE</scope>
</reference>
<gene>
    <name evidence="2" type="ORF">BYL167_LOCUS78453</name>
    <name evidence="1" type="ORF">GIL414_LOCUS22882</name>
    <name evidence="3" type="ORF">SMN809_LOCUS83207</name>
</gene>
<accession>A0A8S3H7M2</accession>
<dbReference type="EMBL" id="CAJOBJ010023889">
    <property type="protein sequence ID" value="CAF4231994.1"/>
    <property type="molecule type" value="Genomic_DNA"/>
</dbReference>
<feature type="non-terminal residue" evidence="2">
    <location>
        <position position="45"/>
    </location>
</feature>
<name>A0A8S3H7M2_9BILA</name>
<evidence type="ECO:0000313" key="2">
    <source>
        <dbReference type="EMBL" id="CAF5177610.1"/>
    </source>
</evidence>
<comment type="caution">
    <text evidence="2">The sequence shown here is derived from an EMBL/GenBank/DDBJ whole genome shotgun (WGS) entry which is preliminary data.</text>
</comment>
<sequence length="45" mass="5098">MPEASKRMREIAEITYQIVKIISRLPRTLPDVADSTTGVLRDTPQ</sequence>
<dbReference type="EMBL" id="CAJOBH010288010">
    <property type="protein sequence ID" value="CAF5177610.1"/>
    <property type="molecule type" value="Genomic_DNA"/>
</dbReference>
<dbReference type="AlphaFoldDB" id="A0A8S3H7M2"/>
<dbReference type="Proteomes" id="UP000676336">
    <property type="component" value="Unassembled WGS sequence"/>
</dbReference>
<evidence type="ECO:0000313" key="1">
    <source>
        <dbReference type="EMBL" id="CAF4231994.1"/>
    </source>
</evidence>
<proteinExistence type="predicted"/>
<dbReference type="Proteomes" id="UP000681967">
    <property type="component" value="Unassembled WGS sequence"/>
</dbReference>
<organism evidence="2 4">
    <name type="scientific">Rotaria magnacalcarata</name>
    <dbReference type="NCBI Taxonomy" id="392030"/>
    <lineage>
        <taxon>Eukaryota</taxon>
        <taxon>Metazoa</taxon>
        <taxon>Spiralia</taxon>
        <taxon>Gnathifera</taxon>
        <taxon>Rotifera</taxon>
        <taxon>Eurotatoria</taxon>
        <taxon>Bdelloidea</taxon>
        <taxon>Philodinida</taxon>
        <taxon>Philodinidae</taxon>
        <taxon>Rotaria</taxon>
    </lineage>
</organism>
<evidence type="ECO:0000313" key="4">
    <source>
        <dbReference type="Proteomes" id="UP000681967"/>
    </source>
</evidence>
<dbReference type="EMBL" id="CAJOBI010354596">
    <property type="protein sequence ID" value="CAF5223203.1"/>
    <property type="molecule type" value="Genomic_DNA"/>
</dbReference>
<dbReference type="Proteomes" id="UP000681720">
    <property type="component" value="Unassembled WGS sequence"/>
</dbReference>